<dbReference type="AlphaFoldDB" id="A0A6A4S3F8"/>
<reference evidence="1 2" key="1">
    <citation type="submission" date="2019-06" db="EMBL/GenBank/DDBJ databases">
        <title>Draft genomes of female and male turbot (Scophthalmus maximus).</title>
        <authorList>
            <person name="Xu H."/>
            <person name="Xu X.-W."/>
            <person name="Shao C."/>
            <person name="Chen S."/>
        </authorList>
    </citation>
    <scope>NUCLEOTIDE SEQUENCE [LARGE SCALE GENOMIC DNA]</scope>
    <source>
        <strain evidence="1">Ysfricsl-2016a</strain>
        <tissue evidence="1">Blood</tissue>
    </source>
</reference>
<gene>
    <name evidence="1" type="ORF">F2P81_021502</name>
</gene>
<dbReference type="InterPro" id="IPR036352">
    <property type="entry name" value="Semap_dom_sf"/>
</dbReference>
<comment type="caution">
    <text evidence="1">The sequence shown here is derived from an EMBL/GenBank/DDBJ whole genome shotgun (WGS) entry which is preliminary data.</text>
</comment>
<dbReference type="Proteomes" id="UP000438429">
    <property type="component" value="Unassembled WGS sequence"/>
</dbReference>
<proteinExistence type="predicted"/>
<name>A0A6A4S3F8_SCOMX</name>
<sequence>MRARTLSPWISTFSHPGVRDYSQLTLDLTRNELIVGARNFLFRLDLSNMSLTQLGKYSRSPPRRRAVLTPFGLRGRHVVDRTRRGRDVTCPFLRFSASEKFKASFRR</sequence>
<dbReference type="SUPFAM" id="SSF101912">
    <property type="entry name" value="Sema domain"/>
    <property type="match status" value="1"/>
</dbReference>
<dbReference type="GO" id="GO:0007399">
    <property type="term" value="P:nervous system development"/>
    <property type="evidence" value="ECO:0007669"/>
    <property type="project" value="UniProtKB-ARBA"/>
</dbReference>
<dbReference type="EMBL" id="VEVO01000019">
    <property type="protein sequence ID" value="KAF0026765.1"/>
    <property type="molecule type" value="Genomic_DNA"/>
</dbReference>
<evidence type="ECO:0000313" key="1">
    <source>
        <dbReference type="EMBL" id="KAF0026765.1"/>
    </source>
</evidence>
<organism evidence="1 2">
    <name type="scientific">Scophthalmus maximus</name>
    <name type="common">Turbot</name>
    <name type="synonym">Psetta maxima</name>
    <dbReference type="NCBI Taxonomy" id="52904"/>
    <lineage>
        <taxon>Eukaryota</taxon>
        <taxon>Metazoa</taxon>
        <taxon>Chordata</taxon>
        <taxon>Craniata</taxon>
        <taxon>Vertebrata</taxon>
        <taxon>Euteleostomi</taxon>
        <taxon>Actinopterygii</taxon>
        <taxon>Neopterygii</taxon>
        <taxon>Teleostei</taxon>
        <taxon>Neoteleostei</taxon>
        <taxon>Acanthomorphata</taxon>
        <taxon>Carangaria</taxon>
        <taxon>Pleuronectiformes</taxon>
        <taxon>Pleuronectoidei</taxon>
        <taxon>Scophthalmidae</taxon>
        <taxon>Scophthalmus</taxon>
    </lineage>
</organism>
<evidence type="ECO:0000313" key="2">
    <source>
        <dbReference type="Proteomes" id="UP000438429"/>
    </source>
</evidence>
<protein>
    <submittedName>
        <fullName evidence="1">Uncharacterized protein</fullName>
    </submittedName>
</protein>
<accession>A0A6A4S3F8</accession>
<dbReference type="Gene3D" id="2.130.10.10">
    <property type="entry name" value="YVTN repeat-like/Quinoprotein amine dehydrogenase"/>
    <property type="match status" value="1"/>
</dbReference>
<dbReference type="InterPro" id="IPR015943">
    <property type="entry name" value="WD40/YVTN_repeat-like_dom_sf"/>
</dbReference>